<dbReference type="SUPFAM" id="SSF54427">
    <property type="entry name" value="NTF2-like"/>
    <property type="match status" value="1"/>
</dbReference>
<organism evidence="2">
    <name type="scientific">marine sediment metagenome</name>
    <dbReference type="NCBI Taxonomy" id="412755"/>
    <lineage>
        <taxon>unclassified sequences</taxon>
        <taxon>metagenomes</taxon>
        <taxon>ecological metagenomes</taxon>
    </lineage>
</organism>
<dbReference type="InterPro" id="IPR032710">
    <property type="entry name" value="NTF2-like_dom_sf"/>
</dbReference>
<gene>
    <name evidence="2" type="ORF">S01H1_01971</name>
</gene>
<evidence type="ECO:0000259" key="1">
    <source>
        <dbReference type="Pfam" id="PF12680"/>
    </source>
</evidence>
<name>X0SSQ7_9ZZZZ</name>
<dbReference type="EMBL" id="BARS01000906">
    <property type="protein sequence ID" value="GAF83999.1"/>
    <property type="molecule type" value="Genomic_DNA"/>
</dbReference>
<dbReference type="Pfam" id="PF12680">
    <property type="entry name" value="SnoaL_2"/>
    <property type="match status" value="1"/>
</dbReference>
<comment type="caution">
    <text evidence="2">The sequence shown here is derived from an EMBL/GenBank/DDBJ whole genome shotgun (WGS) entry which is preliminary data.</text>
</comment>
<feature type="domain" description="SnoaL-like" evidence="1">
    <location>
        <begin position="12"/>
        <end position="110"/>
    </location>
</feature>
<dbReference type="AlphaFoldDB" id="X0SSQ7"/>
<reference evidence="2" key="1">
    <citation type="journal article" date="2014" name="Front. Microbiol.">
        <title>High frequency of phylogenetically diverse reductive dehalogenase-homologous genes in deep subseafloor sedimentary metagenomes.</title>
        <authorList>
            <person name="Kawai M."/>
            <person name="Futagami T."/>
            <person name="Toyoda A."/>
            <person name="Takaki Y."/>
            <person name="Nishi S."/>
            <person name="Hori S."/>
            <person name="Arai W."/>
            <person name="Tsubouchi T."/>
            <person name="Morono Y."/>
            <person name="Uchiyama I."/>
            <person name="Ito T."/>
            <person name="Fujiyama A."/>
            <person name="Inagaki F."/>
            <person name="Takami H."/>
        </authorList>
    </citation>
    <scope>NUCLEOTIDE SEQUENCE</scope>
    <source>
        <strain evidence="2">Expedition CK06-06</strain>
    </source>
</reference>
<sequence length="147" mass="16733">MSEENIENAMHNFMAAIVERDVEKSLSFFAKDATYVTPEGTFKGKEELRRYLTWIIQDIPDLTAIDTGIGIIVKGNKAVYEHTLAGTINGVKCKWLSICTYEFSEGKIQRLRSVYDRLSIGKQVAQGWFAKRVLNSFIKRAEKGLHQ</sequence>
<evidence type="ECO:0000313" key="2">
    <source>
        <dbReference type="EMBL" id="GAF83999.1"/>
    </source>
</evidence>
<protein>
    <recommendedName>
        <fullName evidence="1">SnoaL-like domain-containing protein</fullName>
    </recommendedName>
</protein>
<proteinExistence type="predicted"/>
<dbReference type="Gene3D" id="3.10.450.50">
    <property type="match status" value="1"/>
</dbReference>
<accession>X0SSQ7</accession>
<dbReference type="InterPro" id="IPR037401">
    <property type="entry name" value="SnoaL-like"/>
</dbReference>